<evidence type="ECO:0000313" key="4">
    <source>
        <dbReference type="EMBL" id="VFT99915.1"/>
    </source>
</evidence>
<name>A0A485LP50_9STRA</name>
<feature type="region of interest" description="Disordered" evidence="2">
    <location>
        <begin position="123"/>
        <end position="303"/>
    </location>
</feature>
<sequence length="688" mass="75731">MSQGYDPSQSLHQDPQGGIPAVTAEQLNRRSSGASPFASGPVATLNQVRPGAGFGVPPGAAPFRPQTSSQLQTPLGHTPFSSPPPTVPDANAYPPAQFQTHQFDTAPLDASLVHQFQTTNLNAPPDNYFGSSIQQEDPFQNVPDPSFPISSTAFQAPPPRPSAAALSQGSPFSSNFNSIDSGGSDPFATSDPSNLFSHPPPLPPTRRDSFNNPFETVPVTSGADPFGQPAPYHQTTAATPPPPAAPFLNYSTTPQQPQPHHMPSPTMYNQASPAAMGYNASPKVPQRPPPSPQQPRTPTQARDISVVPRTVDDLFQEFMSNVAPDKLPTAPVNIYELPHTLAVLQNLYREQQWQQLESKAWSMLGTPDPEFNLHVHAWAMVALMKQGKVDDLEQQVIVLGDLDHAQYQYDTYPDKFNDKTGSFVPMRLRYMTIQLPRLKNNVMMYETMASQLLVELLKNTFNLAPTDAFEWHQIVGINLVTSFIDRKKFDLALRLATSLYNTQRERADLRQRVLLASRLGRLHLQVGDLKGAEALFADAASINQQIDQHDCASRLLLNQGLLFFAHNKFKEALDVFNTILGVHSDDEPAEASDEPFASWDDGDVVSCAANNMSICALYSCEVQTAVTVLETILQSDPRRHLHSAVVFNLSTLYDLVCDNTNSTNRKEMIKRLAETYGVEHIDATCFRI</sequence>
<dbReference type="Gene3D" id="1.25.40.10">
    <property type="entry name" value="Tetratricopeptide repeat domain"/>
    <property type="match status" value="1"/>
</dbReference>
<feature type="compositionally biased region" description="Low complexity" evidence="2">
    <location>
        <begin position="229"/>
        <end position="238"/>
    </location>
</feature>
<evidence type="ECO:0000256" key="2">
    <source>
        <dbReference type="SAM" id="MobiDB-lite"/>
    </source>
</evidence>
<feature type="compositionally biased region" description="Polar residues" evidence="2">
    <location>
        <begin position="25"/>
        <end position="34"/>
    </location>
</feature>
<feature type="compositionally biased region" description="Polar residues" evidence="2">
    <location>
        <begin position="167"/>
        <end position="181"/>
    </location>
</feature>
<keyword evidence="5" id="KW-1185">Reference proteome</keyword>
<feature type="region of interest" description="Disordered" evidence="2">
    <location>
        <begin position="1"/>
        <end position="97"/>
    </location>
</feature>
<feature type="compositionally biased region" description="Pro residues" evidence="2">
    <location>
        <begin position="285"/>
        <end position="295"/>
    </location>
</feature>
<gene>
    <name evidence="4" type="primary">Aste57867_23270</name>
    <name evidence="3" type="ORF">As57867_023199</name>
    <name evidence="4" type="ORF">ASTE57867_23270</name>
</gene>
<evidence type="ECO:0000256" key="1">
    <source>
        <dbReference type="PROSITE-ProRule" id="PRU00339"/>
    </source>
</evidence>
<reference evidence="3" key="2">
    <citation type="submission" date="2019-06" db="EMBL/GenBank/DDBJ databases">
        <title>Genomics analysis of Aphanomyces spp. identifies a new class of oomycete effector associated with host adaptation.</title>
        <authorList>
            <person name="Gaulin E."/>
        </authorList>
    </citation>
    <scope>NUCLEOTIDE SEQUENCE</scope>
    <source>
        <strain evidence="3">CBS 578.67</strain>
    </source>
</reference>
<dbReference type="EMBL" id="VJMH01007246">
    <property type="protein sequence ID" value="KAF0684755.1"/>
    <property type="molecule type" value="Genomic_DNA"/>
</dbReference>
<protein>
    <submittedName>
        <fullName evidence="4">Aste57867_23270 protein</fullName>
    </submittedName>
</protein>
<dbReference type="EMBL" id="CAADRA010007272">
    <property type="protein sequence ID" value="VFT99915.1"/>
    <property type="molecule type" value="Genomic_DNA"/>
</dbReference>
<dbReference type="PANTHER" id="PTHR21581:SF6">
    <property type="entry name" value="TRAFFICKING PROTEIN PARTICLE COMPLEX SUBUNIT 12"/>
    <property type="match status" value="1"/>
</dbReference>
<accession>A0A485LP50</accession>
<proteinExistence type="predicted"/>
<feature type="compositionally biased region" description="Polar residues" evidence="2">
    <location>
        <begin position="66"/>
        <end position="75"/>
    </location>
</feature>
<keyword evidence="1" id="KW-0802">TPR repeat</keyword>
<dbReference type="InterPro" id="IPR011990">
    <property type="entry name" value="TPR-like_helical_dom_sf"/>
</dbReference>
<dbReference type="InterPro" id="IPR019734">
    <property type="entry name" value="TPR_rpt"/>
</dbReference>
<dbReference type="PANTHER" id="PTHR21581">
    <property type="entry name" value="D-ALANYL-D-ALANINE CARBOXYPEPTIDASE"/>
    <property type="match status" value="1"/>
</dbReference>
<evidence type="ECO:0000313" key="3">
    <source>
        <dbReference type="EMBL" id="KAF0684755.1"/>
    </source>
</evidence>
<organism evidence="4 5">
    <name type="scientific">Aphanomyces stellatus</name>
    <dbReference type="NCBI Taxonomy" id="120398"/>
    <lineage>
        <taxon>Eukaryota</taxon>
        <taxon>Sar</taxon>
        <taxon>Stramenopiles</taxon>
        <taxon>Oomycota</taxon>
        <taxon>Saprolegniomycetes</taxon>
        <taxon>Saprolegniales</taxon>
        <taxon>Verrucalvaceae</taxon>
        <taxon>Aphanomyces</taxon>
    </lineage>
</organism>
<reference evidence="4 5" key="1">
    <citation type="submission" date="2019-03" db="EMBL/GenBank/DDBJ databases">
        <authorList>
            <person name="Gaulin E."/>
            <person name="Dumas B."/>
        </authorList>
    </citation>
    <scope>NUCLEOTIDE SEQUENCE [LARGE SCALE GENOMIC DNA]</scope>
    <source>
        <strain evidence="4">CBS 568.67</strain>
    </source>
</reference>
<dbReference type="PROSITE" id="PS50005">
    <property type="entry name" value="TPR"/>
    <property type="match status" value="1"/>
</dbReference>
<dbReference type="Proteomes" id="UP000332933">
    <property type="component" value="Unassembled WGS sequence"/>
</dbReference>
<dbReference type="OrthoDB" id="428342at2759"/>
<feature type="compositionally biased region" description="Polar residues" evidence="2">
    <location>
        <begin position="1"/>
        <end position="13"/>
    </location>
</feature>
<dbReference type="Pfam" id="PF13424">
    <property type="entry name" value="TPR_12"/>
    <property type="match status" value="1"/>
</dbReference>
<dbReference type="AlphaFoldDB" id="A0A485LP50"/>
<feature type="compositionally biased region" description="Low complexity" evidence="2">
    <location>
        <begin position="48"/>
        <end position="65"/>
    </location>
</feature>
<evidence type="ECO:0000313" key="5">
    <source>
        <dbReference type="Proteomes" id="UP000332933"/>
    </source>
</evidence>
<dbReference type="SUPFAM" id="SSF48452">
    <property type="entry name" value="TPR-like"/>
    <property type="match status" value="1"/>
</dbReference>
<feature type="compositionally biased region" description="Polar residues" evidence="2">
    <location>
        <begin position="129"/>
        <end position="138"/>
    </location>
</feature>
<feature type="repeat" description="TPR" evidence="1">
    <location>
        <begin position="553"/>
        <end position="586"/>
    </location>
</feature>